<evidence type="ECO:0000256" key="1">
    <source>
        <dbReference type="PROSITE-ProRule" id="PRU00042"/>
    </source>
</evidence>
<dbReference type="STRING" id="1664694.A0A0N0NSA5"/>
<evidence type="ECO:0000313" key="4">
    <source>
        <dbReference type="EMBL" id="KPI45779.1"/>
    </source>
</evidence>
<feature type="compositionally biased region" description="Pro residues" evidence="2">
    <location>
        <begin position="478"/>
        <end position="487"/>
    </location>
</feature>
<sequence length="487" mass="53479">MNPLEGIPPSPPRDSLKRPRSESSDDDADPEPISYNNPPGVRYGKDSLVCDQCGVGFRKHSDLKKHNARHARQYRCIEVNCPRTSIGFATINDLYRHEKSVHGKHVGKSRMYKCFAPGCAKASKLWPRLDNFKQHLIRMHPNEDIDALVKRSEQWQEEEEGGPDSMQLDRIDTQDSVISSLQNVKRLRSPPHLPGPSGDRMLTHRWDVTPPTSATNPQGRPDQLLRGIVDKPQTNGTPASGRQPGDPYRQIQPTGPDGNRMGGPNATPTHPSHSQRDSQMSEPPPLEPDESKTISRAAEVRELSSEARCGSCHLAGRRCYIDSANPRHCVSCPTENHCIFRRTVVREGPATHFLWHELVGIHNIPQAMPLHHQQQHMIHMQQPPPGPGPHPMAQGPPPQQPSPIMHPRGPPQPQGQPGLDPALMTPAPATAPSQPPSQPAQLPPSQQQTPAQQQLQGPQSVASTPQGPAQASATLPADPSPAPSLQQ</sequence>
<protein>
    <recommendedName>
        <fullName evidence="3">C2H2-type domain-containing protein</fullName>
    </recommendedName>
</protein>
<feature type="compositionally biased region" description="Polar residues" evidence="2">
    <location>
        <begin position="266"/>
        <end position="281"/>
    </location>
</feature>
<dbReference type="Gene3D" id="3.30.160.60">
    <property type="entry name" value="Classic Zinc Finger"/>
    <property type="match status" value="1"/>
</dbReference>
<feature type="compositionally biased region" description="Low complexity" evidence="2">
    <location>
        <begin position="371"/>
        <end position="381"/>
    </location>
</feature>
<evidence type="ECO:0000259" key="3">
    <source>
        <dbReference type="PROSITE" id="PS50157"/>
    </source>
</evidence>
<feature type="domain" description="C2H2-type" evidence="3">
    <location>
        <begin position="48"/>
        <end position="75"/>
    </location>
</feature>
<feature type="compositionally biased region" description="Pro residues" evidence="2">
    <location>
        <begin position="382"/>
        <end position="401"/>
    </location>
</feature>
<dbReference type="GO" id="GO:0008270">
    <property type="term" value="F:zinc ion binding"/>
    <property type="evidence" value="ECO:0007669"/>
    <property type="project" value="UniProtKB-KW"/>
</dbReference>
<feature type="compositionally biased region" description="Basic and acidic residues" evidence="2">
    <location>
        <begin position="14"/>
        <end position="23"/>
    </location>
</feature>
<feature type="region of interest" description="Disordered" evidence="2">
    <location>
        <begin position="371"/>
        <end position="487"/>
    </location>
</feature>
<accession>A0A0N0NSA5</accession>
<feature type="compositionally biased region" description="Low complexity" evidence="2">
    <location>
        <begin position="443"/>
        <end position="460"/>
    </location>
</feature>
<dbReference type="OrthoDB" id="6077919at2759"/>
<evidence type="ECO:0000256" key="2">
    <source>
        <dbReference type="SAM" id="MobiDB-lite"/>
    </source>
</evidence>
<comment type="caution">
    <text evidence="4">The sequence shown here is derived from an EMBL/GenBank/DDBJ whole genome shotgun (WGS) entry which is preliminary data.</text>
</comment>
<keyword evidence="1" id="KW-0479">Metal-binding</keyword>
<feature type="region of interest" description="Disordered" evidence="2">
    <location>
        <begin position="181"/>
        <end position="293"/>
    </location>
</feature>
<dbReference type="Proteomes" id="UP000038010">
    <property type="component" value="Unassembled WGS sequence"/>
</dbReference>
<dbReference type="RefSeq" id="XP_018005742.1">
    <property type="nucleotide sequence ID" value="XM_018142681.1"/>
</dbReference>
<dbReference type="VEuPathDB" id="FungiDB:AB675_268"/>
<dbReference type="EMBL" id="LFJN01000001">
    <property type="protein sequence ID" value="KPI45779.1"/>
    <property type="molecule type" value="Genomic_DNA"/>
</dbReference>
<feature type="compositionally biased region" description="Pro residues" evidence="2">
    <location>
        <begin position="1"/>
        <end position="12"/>
    </location>
</feature>
<dbReference type="GeneID" id="28734551"/>
<keyword evidence="5" id="KW-1185">Reference proteome</keyword>
<evidence type="ECO:0000313" key="5">
    <source>
        <dbReference type="Proteomes" id="UP000038010"/>
    </source>
</evidence>
<name>A0A0N0NSA5_9EURO</name>
<dbReference type="PROSITE" id="PS00028">
    <property type="entry name" value="ZINC_FINGER_C2H2_1"/>
    <property type="match status" value="1"/>
</dbReference>
<dbReference type="SMART" id="SM00355">
    <property type="entry name" value="ZnF_C2H2"/>
    <property type="match status" value="3"/>
</dbReference>
<dbReference type="PROSITE" id="PS50157">
    <property type="entry name" value="ZINC_FINGER_C2H2_2"/>
    <property type="match status" value="1"/>
</dbReference>
<dbReference type="AlphaFoldDB" id="A0A0N0NSA5"/>
<organism evidence="4 5">
    <name type="scientific">Cyphellophora attinorum</name>
    <dbReference type="NCBI Taxonomy" id="1664694"/>
    <lineage>
        <taxon>Eukaryota</taxon>
        <taxon>Fungi</taxon>
        <taxon>Dikarya</taxon>
        <taxon>Ascomycota</taxon>
        <taxon>Pezizomycotina</taxon>
        <taxon>Eurotiomycetes</taxon>
        <taxon>Chaetothyriomycetidae</taxon>
        <taxon>Chaetothyriales</taxon>
        <taxon>Cyphellophoraceae</taxon>
        <taxon>Cyphellophora</taxon>
    </lineage>
</organism>
<reference evidence="4 5" key="1">
    <citation type="submission" date="2015-06" db="EMBL/GenBank/DDBJ databases">
        <title>Draft genome of the ant-associated black yeast Phialophora attae CBS 131958.</title>
        <authorList>
            <person name="Moreno L.F."/>
            <person name="Stielow B.J."/>
            <person name="de Hoog S."/>
            <person name="Vicente V.A."/>
            <person name="Weiss V.A."/>
            <person name="de Vries M."/>
            <person name="Cruz L.M."/>
            <person name="Souza E.M."/>
        </authorList>
    </citation>
    <scope>NUCLEOTIDE SEQUENCE [LARGE SCALE GENOMIC DNA]</scope>
    <source>
        <strain evidence="4 5">CBS 131958</strain>
    </source>
</reference>
<proteinExistence type="predicted"/>
<feature type="region of interest" description="Disordered" evidence="2">
    <location>
        <begin position="151"/>
        <end position="170"/>
    </location>
</feature>
<keyword evidence="1" id="KW-0863">Zinc-finger</keyword>
<feature type="region of interest" description="Disordered" evidence="2">
    <location>
        <begin position="1"/>
        <end position="40"/>
    </location>
</feature>
<feature type="compositionally biased region" description="Low complexity" evidence="2">
    <location>
        <begin position="415"/>
        <end position="432"/>
    </location>
</feature>
<gene>
    <name evidence="4" type="ORF">AB675_268</name>
</gene>
<dbReference type="InterPro" id="IPR013087">
    <property type="entry name" value="Znf_C2H2_type"/>
</dbReference>
<keyword evidence="1" id="KW-0862">Zinc</keyword>
<feature type="compositionally biased region" description="Polar residues" evidence="2">
    <location>
        <begin position="461"/>
        <end position="473"/>
    </location>
</feature>
<feature type="compositionally biased region" description="Pro residues" evidence="2">
    <location>
        <begin position="433"/>
        <end position="442"/>
    </location>
</feature>